<dbReference type="AlphaFoldDB" id="A0A284QSA2"/>
<dbReference type="Proteomes" id="UP000219338">
    <property type="component" value="Unassembled WGS sequence"/>
</dbReference>
<accession>A0A284QSA2</accession>
<evidence type="ECO:0000313" key="3">
    <source>
        <dbReference type="Proteomes" id="UP000219338"/>
    </source>
</evidence>
<evidence type="ECO:0000256" key="1">
    <source>
        <dbReference type="SAM" id="Phobius"/>
    </source>
</evidence>
<organism evidence="2 3">
    <name type="scientific">Armillaria ostoyae</name>
    <name type="common">Armillaria root rot fungus</name>
    <dbReference type="NCBI Taxonomy" id="47428"/>
    <lineage>
        <taxon>Eukaryota</taxon>
        <taxon>Fungi</taxon>
        <taxon>Dikarya</taxon>
        <taxon>Basidiomycota</taxon>
        <taxon>Agaricomycotina</taxon>
        <taxon>Agaricomycetes</taxon>
        <taxon>Agaricomycetidae</taxon>
        <taxon>Agaricales</taxon>
        <taxon>Marasmiineae</taxon>
        <taxon>Physalacriaceae</taxon>
        <taxon>Armillaria</taxon>
    </lineage>
</organism>
<keyword evidence="1" id="KW-0472">Membrane</keyword>
<feature type="transmembrane region" description="Helical" evidence="1">
    <location>
        <begin position="581"/>
        <end position="601"/>
    </location>
</feature>
<dbReference type="EMBL" id="FUEG01000002">
    <property type="protein sequence ID" value="SJK99350.1"/>
    <property type="molecule type" value="Genomic_DNA"/>
</dbReference>
<dbReference type="CDD" id="cd21037">
    <property type="entry name" value="MLKL_NTD"/>
    <property type="match status" value="1"/>
</dbReference>
<protein>
    <submittedName>
        <fullName evidence="2">Uncharacterized protein</fullName>
    </submittedName>
</protein>
<reference evidence="3" key="1">
    <citation type="journal article" date="2017" name="Nat. Ecol. Evol.">
        <title>Genome expansion and lineage-specific genetic innovations in the forest pathogenic fungi Armillaria.</title>
        <authorList>
            <person name="Sipos G."/>
            <person name="Prasanna A.N."/>
            <person name="Walter M.C."/>
            <person name="O'Connor E."/>
            <person name="Balint B."/>
            <person name="Krizsan K."/>
            <person name="Kiss B."/>
            <person name="Hess J."/>
            <person name="Varga T."/>
            <person name="Slot J."/>
            <person name="Riley R."/>
            <person name="Boka B."/>
            <person name="Rigling D."/>
            <person name="Barry K."/>
            <person name="Lee J."/>
            <person name="Mihaltcheva S."/>
            <person name="LaButti K."/>
            <person name="Lipzen A."/>
            <person name="Waldron R."/>
            <person name="Moloney N.M."/>
            <person name="Sperisen C."/>
            <person name="Kredics L."/>
            <person name="Vagvoelgyi C."/>
            <person name="Patrignani A."/>
            <person name="Fitzpatrick D."/>
            <person name="Nagy I."/>
            <person name="Doyle S."/>
            <person name="Anderson J.B."/>
            <person name="Grigoriev I.V."/>
            <person name="Gueldener U."/>
            <person name="Muensterkoetter M."/>
            <person name="Nagy L.G."/>
        </authorList>
    </citation>
    <scope>NUCLEOTIDE SEQUENCE [LARGE SCALE GENOMIC DNA]</scope>
    <source>
        <strain evidence="3">C18/9</strain>
    </source>
</reference>
<keyword evidence="1" id="KW-0812">Transmembrane</keyword>
<name>A0A284QSA2_ARMOS</name>
<evidence type="ECO:0000313" key="2">
    <source>
        <dbReference type="EMBL" id="SJK99350.1"/>
    </source>
</evidence>
<dbReference type="InterPro" id="IPR059179">
    <property type="entry name" value="MLKL-like_MCAfunc"/>
</dbReference>
<keyword evidence="1" id="KW-1133">Transmembrane helix</keyword>
<sequence length="602" mass="67784">MSGDSNIGAWIQFAKLTVAAGEMAPFPYIKGVAGCIATILEIVELAGKNNGDLQDLAENIGTTIRIIRETVEAHGDTSATRFRDLPFRYLESLITELDTTRRKLKSKRITRFLTTKKVSGAIDGYKQRVNDIKADFLVLVTTDSRLAMSEMQDALSATVTQATETVQSRITSTVKSQAHCIRGEIRSLGEIHREHAAQICEKFQDLKGYYKGQVRELCLGDIYVGKLMSPSWRDCAHGYEDRYGTVECSRTAKLIRVYQNSTDNEEAMLKRFNEVADALINLKFGFPWTLVGRVPIRLDEQWVVDWEEEDRDDITLSFSSTHNGSVTVTLLYAETRWQSYYATIHLHSKLAFNEILDSWIVQASQLQSCIHTRGHVDDVELSLILDTEFHLAVIPRPRRRYNSFRLCNTFMAKDHHTLLLSISAPSIDYQTNRVSWPAFTWHHMDLEMSSAEVEEVFGLELVMYGNSHMPDMSKTLLTTIPELNANYGFDPAQGGADVCKYFGWPLMEILDDTGDWIPLHGTVSESASVMSDSRYRTSSEATVSSLENTPEGEHAGEVSTMTEIATAAQTIDQKLKHSSQAFIVMFIVISAILLSFIVQTYM</sequence>
<keyword evidence="3" id="KW-1185">Reference proteome</keyword>
<proteinExistence type="predicted"/>
<gene>
    <name evidence="2" type="ORF">ARMOST_02643</name>
</gene>
<dbReference type="OrthoDB" id="2924458at2759"/>